<name>A0A137P0H3_CONC2</name>
<proteinExistence type="predicted"/>
<gene>
    <name evidence="2" type="ORF">CONCODRAFT_9136</name>
</gene>
<reference evidence="2 3" key="1">
    <citation type="journal article" date="2015" name="Genome Biol. Evol.">
        <title>Phylogenomic analyses indicate that early fungi evolved digesting cell walls of algal ancestors of land plants.</title>
        <authorList>
            <person name="Chang Y."/>
            <person name="Wang S."/>
            <person name="Sekimoto S."/>
            <person name="Aerts A.L."/>
            <person name="Choi C."/>
            <person name="Clum A."/>
            <person name="LaButti K.M."/>
            <person name="Lindquist E.A."/>
            <person name="Yee Ngan C."/>
            <person name="Ohm R.A."/>
            <person name="Salamov A.A."/>
            <person name="Grigoriev I.V."/>
            <person name="Spatafora J.W."/>
            <person name="Berbee M.L."/>
        </authorList>
    </citation>
    <scope>NUCLEOTIDE SEQUENCE [LARGE SCALE GENOMIC DNA]</scope>
    <source>
        <strain evidence="2 3">NRRL 28638</strain>
    </source>
</reference>
<evidence type="ECO:0000313" key="3">
    <source>
        <dbReference type="Proteomes" id="UP000070444"/>
    </source>
</evidence>
<dbReference type="EMBL" id="KQ964570">
    <property type="protein sequence ID" value="KXN68545.1"/>
    <property type="molecule type" value="Genomic_DNA"/>
</dbReference>
<keyword evidence="3" id="KW-1185">Reference proteome</keyword>
<organism evidence="2 3">
    <name type="scientific">Conidiobolus coronatus (strain ATCC 28846 / CBS 209.66 / NRRL 28638)</name>
    <name type="common">Delacroixia coronata</name>
    <dbReference type="NCBI Taxonomy" id="796925"/>
    <lineage>
        <taxon>Eukaryota</taxon>
        <taxon>Fungi</taxon>
        <taxon>Fungi incertae sedis</taxon>
        <taxon>Zoopagomycota</taxon>
        <taxon>Entomophthoromycotina</taxon>
        <taxon>Entomophthoromycetes</taxon>
        <taxon>Entomophthorales</taxon>
        <taxon>Ancylistaceae</taxon>
        <taxon>Conidiobolus</taxon>
    </lineage>
</organism>
<accession>A0A137P0H3</accession>
<dbReference type="AlphaFoldDB" id="A0A137P0H3"/>
<evidence type="ECO:0000256" key="1">
    <source>
        <dbReference type="SAM" id="MobiDB-lite"/>
    </source>
</evidence>
<sequence length="368" mass="41996">MFSRNSSISKYSKPEDEESDKGGFYEKEFDNDDEETQAINRASILDLLKDFLMLGGFYQQFRAHAILPRRSVGLIEISFPSANGRQAALQTILQPLLNRNIAELLCHLFVLKMKCIWAPNTDLNRGLLSRSRACFDLYNYLDCKGCLLSLDLPLPHSILVSIAQQIGENGLSREENISITTPSYSKIVDALVSKTLPTLYNVRYLRYMNTFLQKLKRTKLEGPPLCPLLRYLFLNLILEARLHNTEPKRYSSVFSHNLNLSHCFHFYGDRSEELVTTFIQDFKLIKSFGNCPPSFSDVIQFELLKLSRTGIQFFQNSDNLTVEIKIIIFLLNLPERSTVGHVAFHFLEEFLKIPSSTIGATIPATGSY</sequence>
<feature type="compositionally biased region" description="Polar residues" evidence="1">
    <location>
        <begin position="1"/>
        <end position="10"/>
    </location>
</feature>
<feature type="region of interest" description="Disordered" evidence="1">
    <location>
        <begin position="1"/>
        <end position="25"/>
    </location>
</feature>
<dbReference type="Proteomes" id="UP000070444">
    <property type="component" value="Unassembled WGS sequence"/>
</dbReference>
<evidence type="ECO:0000313" key="2">
    <source>
        <dbReference type="EMBL" id="KXN68545.1"/>
    </source>
</evidence>
<protein>
    <submittedName>
        <fullName evidence="2">Uncharacterized protein</fullName>
    </submittedName>
</protein>